<organism evidence="1">
    <name type="scientific">Tetraselmis sp. GSL018</name>
    <dbReference type="NCBI Taxonomy" id="582737"/>
    <lineage>
        <taxon>Eukaryota</taxon>
        <taxon>Viridiplantae</taxon>
        <taxon>Chlorophyta</taxon>
        <taxon>core chlorophytes</taxon>
        <taxon>Chlorodendrophyceae</taxon>
        <taxon>Chlorodendrales</taxon>
        <taxon>Chlorodendraceae</taxon>
        <taxon>Tetraselmis</taxon>
    </lineage>
</organism>
<proteinExistence type="predicted"/>
<feature type="non-terminal residue" evidence="1">
    <location>
        <position position="1"/>
    </location>
</feature>
<protein>
    <submittedName>
        <fullName evidence="1">Uncharacterized protein</fullName>
    </submittedName>
</protein>
<evidence type="ECO:0000313" key="1">
    <source>
        <dbReference type="EMBL" id="JAC80708.1"/>
    </source>
</evidence>
<sequence length="68" mass="7283">SEVRRLGRGAAVGVADFHVGYSGSSWLEAAVAGPAFHIYFPDFVCKLGEALNLDDVPMVEDPNDQNGF</sequence>
<name>A0A061S8Y9_9CHLO</name>
<dbReference type="AlphaFoldDB" id="A0A061S8Y9"/>
<reference evidence="1" key="1">
    <citation type="submission" date="2014-05" db="EMBL/GenBank/DDBJ databases">
        <title>The transcriptome of the halophilic microalga Tetraselmis sp. GSL018 isolated from the Great Salt Lake, Utah.</title>
        <authorList>
            <person name="Jinkerson R.E."/>
            <person name="D'Adamo S."/>
            <person name="Posewitz M.C."/>
        </authorList>
    </citation>
    <scope>NUCLEOTIDE SEQUENCE</scope>
    <source>
        <strain evidence="1">GSL018</strain>
    </source>
</reference>
<dbReference type="EMBL" id="GBEZ01004516">
    <property type="protein sequence ID" value="JAC80708.1"/>
    <property type="molecule type" value="Transcribed_RNA"/>
</dbReference>
<gene>
    <name evidence="1" type="ORF">TSPGSL018_9673</name>
</gene>
<accession>A0A061S8Y9</accession>